<organism evidence="1 2">
    <name type="scientific">Pseudidiomarina fusca</name>
    <dbReference type="NCBI Taxonomy" id="2965078"/>
    <lineage>
        <taxon>Bacteria</taxon>
        <taxon>Pseudomonadati</taxon>
        <taxon>Pseudomonadota</taxon>
        <taxon>Gammaproteobacteria</taxon>
        <taxon>Alteromonadales</taxon>
        <taxon>Idiomarinaceae</taxon>
        <taxon>Pseudidiomarina</taxon>
    </lineage>
</organism>
<dbReference type="EMBL" id="JANFPJ010000001">
    <property type="protein sequence ID" value="MDT7524570.1"/>
    <property type="molecule type" value="Genomic_DNA"/>
</dbReference>
<reference evidence="1 2" key="1">
    <citation type="submission" date="2022-07" db="EMBL/GenBank/DDBJ databases">
        <title>Pseudidiomarina sp. nov, a marine bacterium isolated from Pacific Ocean.</title>
        <authorList>
            <person name="Wang Y."/>
        </authorList>
    </citation>
    <scope>NUCLEOTIDE SEQUENCE [LARGE SCALE GENOMIC DNA]</scope>
    <source>
        <strain evidence="1 2">GXY010</strain>
    </source>
</reference>
<dbReference type="Proteomes" id="UP001305027">
    <property type="component" value="Unassembled WGS sequence"/>
</dbReference>
<accession>A0ABU3KTU6</accession>
<sequence length="91" mass="10053">MSAEIKSLVLDTWAGRRYYAVEIVGQTPKKVRVRVLTPGGVMLPGRRYVNCGETVLVPKHAVVDLPKDTHKVEQGYYDGHLNGYGGVVDAR</sequence>
<keyword evidence="2" id="KW-1185">Reference proteome</keyword>
<protein>
    <submittedName>
        <fullName evidence="1">Uncharacterized protein</fullName>
    </submittedName>
</protein>
<name>A0ABU3KTU6_9GAMM</name>
<proteinExistence type="predicted"/>
<evidence type="ECO:0000313" key="2">
    <source>
        <dbReference type="Proteomes" id="UP001305027"/>
    </source>
</evidence>
<evidence type="ECO:0000313" key="1">
    <source>
        <dbReference type="EMBL" id="MDT7524570.1"/>
    </source>
</evidence>
<comment type="caution">
    <text evidence="1">The sequence shown here is derived from an EMBL/GenBank/DDBJ whole genome shotgun (WGS) entry which is preliminary data.</text>
</comment>
<dbReference type="RefSeq" id="WP_137910630.1">
    <property type="nucleotide sequence ID" value="NZ_JANFPJ010000001.1"/>
</dbReference>
<gene>
    <name evidence="1" type="ORF">NOG12_00440</name>
</gene>